<dbReference type="SUPFAM" id="SSF51905">
    <property type="entry name" value="FAD/NAD(P)-binding domain"/>
    <property type="match status" value="1"/>
</dbReference>
<keyword evidence="1 7" id="KW-0285">Flavoprotein</keyword>
<evidence type="ECO:0000256" key="5">
    <source>
        <dbReference type="ARBA" id="ARBA00023284"/>
    </source>
</evidence>
<feature type="domain" description="FAD/NAD(P)-binding" evidence="9">
    <location>
        <begin position="7"/>
        <end position="298"/>
    </location>
</feature>
<evidence type="ECO:0000256" key="1">
    <source>
        <dbReference type="ARBA" id="ARBA00022630"/>
    </source>
</evidence>
<comment type="catalytic activity">
    <reaction evidence="6 7">
        <text>[thioredoxin]-dithiol + NADP(+) = [thioredoxin]-disulfide + NADPH + H(+)</text>
        <dbReference type="Rhea" id="RHEA:20345"/>
        <dbReference type="Rhea" id="RHEA-COMP:10698"/>
        <dbReference type="Rhea" id="RHEA-COMP:10700"/>
        <dbReference type="ChEBI" id="CHEBI:15378"/>
        <dbReference type="ChEBI" id="CHEBI:29950"/>
        <dbReference type="ChEBI" id="CHEBI:50058"/>
        <dbReference type="ChEBI" id="CHEBI:57783"/>
        <dbReference type="ChEBI" id="CHEBI:58349"/>
        <dbReference type="EC" id="1.8.1.9"/>
    </reaction>
</comment>
<keyword evidence="11" id="KW-1185">Reference proteome</keyword>
<protein>
    <recommendedName>
        <fullName evidence="7">Thioredoxin reductase</fullName>
        <ecNumber evidence="7">1.8.1.9</ecNumber>
    </recommendedName>
</protein>
<reference evidence="10 11" key="1">
    <citation type="submission" date="2017-07" db="EMBL/GenBank/DDBJ databases">
        <title>The Complete Genome of Streptomyces asterosporus-ZSY.</title>
        <authorList>
            <person name="Zhang S."/>
        </authorList>
    </citation>
    <scope>NUCLEOTIDE SEQUENCE [LARGE SCALE GENOMIC DNA]</scope>
    <source>
        <strain evidence="10 11">DSM 41452</strain>
    </source>
</reference>
<dbReference type="InterPro" id="IPR050097">
    <property type="entry name" value="Ferredoxin-NADP_redctase_2"/>
</dbReference>
<dbReference type="PANTHER" id="PTHR48105">
    <property type="entry name" value="THIOREDOXIN REDUCTASE 1-RELATED-RELATED"/>
    <property type="match status" value="1"/>
</dbReference>
<keyword evidence="5 7" id="KW-0676">Redox-active center</keyword>
<dbReference type="EMBL" id="CP022310">
    <property type="protein sequence ID" value="QDI72686.1"/>
    <property type="molecule type" value="Genomic_DNA"/>
</dbReference>
<dbReference type="InterPro" id="IPR005982">
    <property type="entry name" value="Thioredox_Rdtase"/>
</dbReference>
<dbReference type="PROSITE" id="PS00573">
    <property type="entry name" value="PYRIDINE_REDOX_2"/>
    <property type="match status" value="1"/>
</dbReference>
<evidence type="ECO:0000259" key="9">
    <source>
        <dbReference type="Pfam" id="PF07992"/>
    </source>
</evidence>
<accession>A0A514JZ52</accession>
<evidence type="ECO:0000256" key="6">
    <source>
        <dbReference type="ARBA" id="ARBA00048132"/>
    </source>
</evidence>
<keyword evidence="2 7" id="KW-0274">FAD</keyword>
<dbReference type="KEGG" id="sast:CD934_31335"/>
<dbReference type="EC" id="1.8.1.9" evidence="7"/>
<comment type="cofactor">
    <cofactor evidence="8">
        <name>FAD</name>
        <dbReference type="ChEBI" id="CHEBI:57692"/>
    </cofactor>
    <text evidence="8">Binds 1 FAD per subunit.</text>
</comment>
<dbReference type="RefSeq" id="WP_142233784.1">
    <property type="nucleotide sequence ID" value="NZ_CP022310.1"/>
</dbReference>
<evidence type="ECO:0000313" key="10">
    <source>
        <dbReference type="EMBL" id="QDI72686.1"/>
    </source>
</evidence>
<dbReference type="AlphaFoldDB" id="A0A514JZ52"/>
<dbReference type="GO" id="GO:0019430">
    <property type="term" value="P:removal of superoxide radicals"/>
    <property type="evidence" value="ECO:0007669"/>
    <property type="project" value="UniProtKB-UniRule"/>
</dbReference>
<evidence type="ECO:0000256" key="4">
    <source>
        <dbReference type="ARBA" id="ARBA00023157"/>
    </source>
</evidence>
<dbReference type="InterPro" id="IPR008255">
    <property type="entry name" value="Pyr_nucl-diS_OxRdtase_2_AS"/>
</dbReference>
<dbReference type="PRINTS" id="PR00368">
    <property type="entry name" value="FADPNR"/>
</dbReference>
<comment type="subunit">
    <text evidence="7">Homodimer.</text>
</comment>
<evidence type="ECO:0000256" key="3">
    <source>
        <dbReference type="ARBA" id="ARBA00023002"/>
    </source>
</evidence>
<keyword evidence="8" id="KW-0521">NADP</keyword>
<keyword evidence="4" id="KW-1015">Disulfide bond</keyword>
<sequence>MSGDVREVVVIGAGPAGCTAALYAARADLRPVILRGQGLIGGSLVTTTEVENYPGFPKGVRGPDLMDAMAAQAERFGAEPVDEDAVCVDLAGEMKTVTDGVGREHRARAVVVATGSVHRRLGLAKEDELSGRGVSWCATCDGYFFRDHDIAVVGGGDTALQEATFLSRYARSVTVIHRRDTLRASKALQRRAFADPKVSFAFERQVVALHGDAGSGLTGLTLRHTGTGAAEEREVTGLFIAIGHRPRTDLFAGRLALDDAGYVRVDAPSSRTSVPGVFAAGDVVDPVYRQAVTAAGAGCLAALDAERYLAGLDDRRRAEPAGS</sequence>
<dbReference type="PRINTS" id="PR00469">
    <property type="entry name" value="PNDRDTASEII"/>
</dbReference>
<dbReference type="GO" id="GO:0005737">
    <property type="term" value="C:cytoplasm"/>
    <property type="evidence" value="ECO:0007669"/>
    <property type="project" value="InterPro"/>
</dbReference>
<evidence type="ECO:0000256" key="2">
    <source>
        <dbReference type="ARBA" id="ARBA00022827"/>
    </source>
</evidence>
<organism evidence="10 11">
    <name type="scientific">Streptomyces calvus</name>
    <dbReference type="NCBI Taxonomy" id="67282"/>
    <lineage>
        <taxon>Bacteria</taxon>
        <taxon>Bacillati</taxon>
        <taxon>Actinomycetota</taxon>
        <taxon>Actinomycetes</taxon>
        <taxon>Kitasatosporales</taxon>
        <taxon>Streptomycetaceae</taxon>
        <taxon>Streptomyces</taxon>
    </lineage>
</organism>
<dbReference type="InterPro" id="IPR023753">
    <property type="entry name" value="FAD/NAD-binding_dom"/>
</dbReference>
<dbReference type="Gene3D" id="3.50.50.60">
    <property type="entry name" value="FAD/NAD(P)-binding domain"/>
    <property type="match status" value="2"/>
</dbReference>
<dbReference type="InterPro" id="IPR036188">
    <property type="entry name" value="FAD/NAD-bd_sf"/>
</dbReference>
<comment type="similarity">
    <text evidence="7">Belongs to the class-II pyridine nucleotide-disulfide oxidoreductase family.</text>
</comment>
<dbReference type="NCBIfam" id="TIGR01292">
    <property type="entry name" value="TRX_reduct"/>
    <property type="match status" value="1"/>
</dbReference>
<dbReference type="Pfam" id="PF07992">
    <property type="entry name" value="Pyr_redox_2"/>
    <property type="match status" value="1"/>
</dbReference>
<evidence type="ECO:0000256" key="8">
    <source>
        <dbReference type="RuleBase" id="RU003881"/>
    </source>
</evidence>
<dbReference type="Proteomes" id="UP000316215">
    <property type="component" value="Chromosome"/>
</dbReference>
<keyword evidence="3 7" id="KW-0560">Oxidoreductase</keyword>
<proteinExistence type="inferred from homology"/>
<name>A0A514JZ52_9ACTN</name>
<evidence type="ECO:0000313" key="11">
    <source>
        <dbReference type="Proteomes" id="UP000316215"/>
    </source>
</evidence>
<gene>
    <name evidence="10" type="primary">trxB</name>
    <name evidence="10" type="ORF">CD934_31335</name>
</gene>
<dbReference type="GO" id="GO:0004791">
    <property type="term" value="F:thioredoxin-disulfide reductase (NADPH) activity"/>
    <property type="evidence" value="ECO:0007669"/>
    <property type="project" value="UniProtKB-UniRule"/>
</dbReference>
<evidence type="ECO:0000256" key="7">
    <source>
        <dbReference type="RuleBase" id="RU003880"/>
    </source>
</evidence>